<dbReference type="Pfam" id="PF10764">
    <property type="entry name" value="Gin"/>
    <property type="match status" value="1"/>
</dbReference>
<evidence type="ECO:0000313" key="2">
    <source>
        <dbReference type="Proteomes" id="UP000271031"/>
    </source>
</evidence>
<dbReference type="AlphaFoldDB" id="A0A3M8D436"/>
<evidence type="ECO:0000313" key="1">
    <source>
        <dbReference type="EMBL" id="RNB82836.1"/>
    </source>
</evidence>
<dbReference type="InterPro" id="IPR019700">
    <property type="entry name" value="Sigma-G_inhibitor_Gin"/>
</dbReference>
<name>A0A3M8D436_9BACL</name>
<protein>
    <submittedName>
        <fullName evidence="1">Inhibitor of sigma-G Gin</fullName>
    </submittedName>
</protein>
<dbReference type="OrthoDB" id="2886653at2"/>
<organism evidence="1 2">
    <name type="scientific">Brevibacillus fluminis</name>
    <dbReference type="NCBI Taxonomy" id="511487"/>
    <lineage>
        <taxon>Bacteria</taxon>
        <taxon>Bacillati</taxon>
        <taxon>Bacillota</taxon>
        <taxon>Bacilli</taxon>
        <taxon>Bacillales</taxon>
        <taxon>Paenibacillaceae</taxon>
        <taxon>Brevibacillus</taxon>
    </lineage>
</organism>
<dbReference type="RefSeq" id="WP_122920333.1">
    <property type="nucleotide sequence ID" value="NZ_CM125436.1"/>
</dbReference>
<dbReference type="Proteomes" id="UP000271031">
    <property type="component" value="Unassembled WGS sequence"/>
</dbReference>
<comment type="caution">
    <text evidence="1">The sequence shown here is derived from an EMBL/GenBank/DDBJ whole genome shotgun (WGS) entry which is preliminary data.</text>
</comment>
<gene>
    <name evidence="1" type="ORF">EDM56_22775</name>
</gene>
<proteinExistence type="predicted"/>
<sequence length="60" mass="6922">MMQVAHQCIVCGEARSAGIAICDQFICQACEQEMVKTDVDDAKYPFFIRQMKQIWFKMDA</sequence>
<reference evidence="1 2" key="1">
    <citation type="submission" date="2018-10" db="EMBL/GenBank/DDBJ databases">
        <title>Phylogenomics of Brevibacillus.</title>
        <authorList>
            <person name="Dunlap C."/>
        </authorList>
    </citation>
    <scope>NUCLEOTIDE SEQUENCE [LARGE SCALE GENOMIC DNA]</scope>
    <source>
        <strain evidence="1 2">JCM 15716</strain>
    </source>
</reference>
<accession>A0A3M8D436</accession>
<dbReference type="EMBL" id="RHHQ01000019">
    <property type="protein sequence ID" value="RNB82836.1"/>
    <property type="molecule type" value="Genomic_DNA"/>
</dbReference>
<keyword evidence="2" id="KW-1185">Reference proteome</keyword>